<dbReference type="PANTHER" id="PTHR37984">
    <property type="entry name" value="PROTEIN CBG26694"/>
    <property type="match status" value="1"/>
</dbReference>
<evidence type="ECO:0000256" key="5">
    <source>
        <dbReference type="ARBA" id="ARBA00022801"/>
    </source>
</evidence>
<dbReference type="Gene3D" id="1.10.340.70">
    <property type="match status" value="1"/>
</dbReference>
<proteinExistence type="predicted"/>
<dbReference type="SUPFAM" id="SSF53098">
    <property type="entry name" value="Ribonuclease H-like"/>
    <property type="match status" value="1"/>
</dbReference>
<dbReference type="Gene3D" id="3.30.420.10">
    <property type="entry name" value="Ribonuclease H-like superfamily/Ribonuclease H"/>
    <property type="match status" value="1"/>
</dbReference>
<dbReference type="InterPro" id="IPR036397">
    <property type="entry name" value="RNaseH_sf"/>
</dbReference>
<dbReference type="CDD" id="cd09274">
    <property type="entry name" value="RNase_HI_RT_Ty3"/>
    <property type="match status" value="1"/>
</dbReference>
<protein>
    <submittedName>
        <fullName evidence="8">Nucleotidyltransferase, ribonuclease H</fullName>
    </submittedName>
</protein>
<sequence length="485" mass="56222">MLARCEETNLVLDWEKCHFMVKEGIVLGHKISRAGIEVDRAKIDVIAKLPYPTNVKGVRSFLGHVGFYRRFIKDFSMISKPMTQLLMKDAKFDFSNDYKKAFNILKEKLTTTPIIISPDWNEPFELMCDASDFAVRAVLGQRIDGKFKPIYYASKTLNNSQEHYTTTEKELLAVVFSFDKFRQYLVLSKTVVYTDHSALKYLLSKEDAKPRLIRWVLLLQGFDIEIKDKKEEENLAADHLSRLENPDLGTFTKVEITDEFSDKHLMKLKAELNNDEPWYADYINYIVGKIIPPNWTPEKRRRFFSQVKNYFWDEPYAFKICSNNVIRRCVARNEIFEILAHCYSGPTGGHHSASITGRKVYESGFYWPSIFKDAKNYVMKCDACQRSGNISSRSEMPQNNIHVCDVFDIWGLDFMGPFLNSKGNKYILVAVDYILKWVEAQALPTNDARVSIRFLRRLFARFGVPKALISDRGTHFCNSQLEKAL</sequence>
<evidence type="ECO:0000256" key="6">
    <source>
        <dbReference type="ARBA" id="ARBA00022918"/>
    </source>
</evidence>
<evidence type="ECO:0000313" key="9">
    <source>
        <dbReference type="Proteomes" id="UP001151760"/>
    </source>
</evidence>
<dbReference type="InterPro" id="IPR050951">
    <property type="entry name" value="Retrovirus_Pol_polyprotein"/>
</dbReference>
<dbReference type="Pfam" id="PF17921">
    <property type="entry name" value="Integrase_H2C2"/>
    <property type="match status" value="1"/>
</dbReference>
<keyword evidence="1" id="KW-0808">Transferase</keyword>
<dbReference type="InterPro" id="IPR001584">
    <property type="entry name" value="Integrase_cat-core"/>
</dbReference>
<dbReference type="InterPro" id="IPR041373">
    <property type="entry name" value="RT_RNaseH"/>
</dbReference>
<keyword evidence="4" id="KW-0255">Endonuclease</keyword>
<dbReference type="Proteomes" id="UP001151760">
    <property type="component" value="Unassembled WGS sequence"/>
</dbReference>
<name>A0ABQ4YAW2_9ASTR</name>
<feature type="domain" description="Integrase catalytic" evidence="7">
    <location>
        <begin position="393"/>
        <end position="485"/>
    </location>
</feature>
<accession>A0ABQ4YAW2</accession>
<dbReference type="Pfam" id="PF00665">
    <property type="entry name" value="rve"/>
    <property type="match status" value="1"/>
</dbReference>
<dbReference type="InterPro" id="IPR043128">
    <property type="entry name" value="Rev_trsase/Diguanyl_cyclase"/>
</dbReference>
<reference evidence="8" key="2">
    <citation type="submission" date="2022-01" db="EMBL/GenBank/DDBJ databases">
        <authorList>
            <person name="Yamashiro T."/>
            <person name="Shiraishi A."/>
            <person name="Satake H."/>
            <person name="Nakayama K."/>
        </authorList>
    </citation>
    <scope>NUCLEOTIDE SEQUENCE</scope>
</reference>
<evidence type="ECO:0000256" key="2">
    <source>
        <dbReference type="ARBA" id="ARBA00022695"/>
    </source>
</evidence>
<gene>
    <name evidence="8" type="ORF">Tco_0707363</name>
</gene>
<keyword evidence="2" id="KW-0548">Nucleotidyltransferase</keyword>
<comment type="caution">
    <text evidence="8">The sequence shown here is derived from an EMBL/GenBank/DDBJ whole genome shotgun (WGS) entry which is preliminary data.</text>
</comment>
<dbReference type="PANTHER" id="PTHR37984:SF5">
    <property type="entry name" value="PROTEIN NYNRIN-LIKE"/>
    <property type="match status" value="1"/>
</dbReference>
<evidence type="ECO:0000256" key="3">
    <source>
        <dbReference type="ARBA" id="ARBA00022722"/>
    </source>
</evidence>
<dbReference type="InterPro" id="IPR043502">
    <property type="entry name" value="DNA/RNA_pol_sf"/>
</dbReference>
<evidence type="ECO:0000256" key="1">
    <source>
        <dbReference type="ARBA" id="ARBA00022679"/>
    </source>
</evidence>
<keyword evidence="5" id="KW-0378">Hydrolase</keyword>
<organism evidence="8 9">
    <name type="scientific">Tanacetum coccineum</name>
    <dbReference type="NCBI Taxonomy" id="301880"/>
    <lineage>
        <taxon>Eukaryota</taxon>
        <taxon>Viridiplantae</taxon>
        <taxon>Streptophyta</taxon>
        <taxon>Embryophyta</taxon>
        <taxon>Tracheophyta</taxon>
        <taxon>Spermatophyta</taxon>
        <taxon>Magnoliopsida</taxon>
        <taxon>eudicotyledons</taxon>
        <taxon>Gunneridae</taxon>
        <taxon>Pentapetalae</taxon>
        <taxon>asterids</taxon>
        <taxon>campanulids</taxon>
        <taxon>Asterales</taxon>
        <taxon>Asteraceae</taxon>
        <taxon>Asteroideae</taxon>
        <taxon>Anthemideae</taxon>
        <taxon>Anthemidinae</taxon>
        <taxon>Tanacetum</taxon>
    </lineage>
</organism>
<keyword evidence="3" id="KW-0540">Nuclease</keyword>
<dbReference type="EMBL" id="BQNB010010237">
    <property type="protein sequence ID" value="GJS74522.1"/>
    <property type="molecule type" value="Genomic_DNA"/>
</dbReference>
<dbReference type="Pfam" id="PF17917">
    <property type="entry name" value="RT_RNaseH"/>
    <property type="match status" value="1"/>
</dbReference>
<keyword evidence="6" id="KW-0695">RNA-directed DNA polymerase</keyword>
<keyword evidence="9" id="KW-1185">Reference proteome</keyword>
<dbReference type="SUPFAM" id="SSF56672">
    <property type="entry name" value="DNA/RNA polymerases"/>
    <property type="match status" value="1"/>
</dbReference>
<dbReference type="InterPro" id="IPR041588">
    <property type="entry name" value="Integrase_H2C2"/>
</dbReference>
<dbReference type="PROSITE" id="PS50994">
    <property type="entry name" value="INTEGRASE"/>
    <property type="match status" value="1"/>
</dbReference>
<dbReference type="Gene3D" id="3.30.70.270">
    <property type="match status" value="2"/>
</dbReference>
<evidence type="ECO:0000313" key="8">
    <source>
        <dbReference type="EMBL" id="GJS74522.1"/>
    </source>
</evidence>
<dbReference type="InterPro" id="IPR012337">
    <property type="entry name" value="RNaseH-like_sf"/>
</dbReference>
<evidence type="ECO:0000256" key="4">
    <source>
        <dbReference type="ARBA" id="ARBA00022759"/>
    </source>
</evidence>
<reference evidence="8" key="1">
    <citation type="journal article" date="2022" name="Int. J. Mol. Sci.">
        <title>Draft Genome of Tanacetum Coccineum: Genomic Comparison of Closely Related Tanacetum-Family Plants.</title>
        <authorList>
            <person name="Yamashiro T."/>
            <person name="Shiraishi A."/>
            <person name="Nakayama K."/>
            <person name="Satake H."/>
        </authorList>
    </citation>
    <scope>NUCLEOTIDE SEQUENCE</scope>
</reference>
<evidence type="ECO:0000259" key="7">
    <source>
        <dbReference type="PROSITE" id="PS50994"/>
    </source>
</evidence>